<name>A0ACB7YBD5_9ERIC</name>
<evidence type="ECO:0000313" key="1">
    <source>
        <dbReference type="EMBL" id="KAH7850822.1"/>
    </source>
</evidence>
<evidence type="ECO:0000313" key="2">
    <source>
        <dbReference type="Proteomes" id="UP000828048"/>
    </source>
</evidence>
<organism evidence="1 2">
    <name type="scientific">Vaccinium darrowii</name>
    <dbReference type="NCBI Taxonomy" id="229202"/>
    <lineage>
        <taxon>Eukaryota</taxon>
        <taxon>Viridiplantae</taxon>
        <taxon>Streptophyta</taxon>
        <taxon>Embryophyta</taxon>
        <taxon>Tracheophyta</taxon>
        <taxon>Spermatophyta</taxon>
        <taxon>Magnoliopsida</taxon>
        <taxon>eudicotyledons</taxon>
        <taxon>Gunneridae</taxon>
        <taxon>Pentapetalae</taxon>
        <taxon>asterids</taxon>
        <taxon>Ericales</taxon>
        <taxon>Ericaceae</taxon>
        <taxon>Vaccinioideae</taxon>
        <taxon>Vaccinieae</taxon>
        <taxon>Vaccinium</taxon>
    </lineage>
</organism>
<reference evidence="1 2" key="1">
    <citation type="journal article" date="2021" name="Hortic Res">
        <title>High-quality reference genome and annotation aids understanding of berry development for evergreen blueberry (Vaccinium darrowii).</title>
        <authorList>
            <person name="Yu J."/>
            <person name="Hulse-Kemp A.M."/>
            <person name="Babiker E."/>
            <person name="Staton M."/>
        </authorList>
    </citation>
    <scope>NUCLEOTIDE SEQUENCE [LARGE SCALE GENOMIC DNA]</scope>
    <source>
        <strain evidence="2">cv. NJ 8807/NJ 8810</strain>
        <tissue evidence="1">Young leaf</tissue>
    </source>
</reference>
<sequence length="254" mass="28213">MYTIAVVAFPYLSMGSVDLSTVSSFVFGRGSEQKDQTNRRTSPVGTNQFSSNVGARPEGSKITQLRCNSTFLSSPYSVVPNQKSAPIVVKVLNKGNAAAGWKVRTEGAFRGVRKVRSFRYIAEILDPDHKTLGMFVTAEEAARAYDAAASELHGAKANLNFPLLLGNEPTRGKDQMYFRGVREVPCCRYVAEIQDPDRMTWVSLGMFVTEEEAAMAYDAAAREFYVSKAKLNFPLREENKAWKSLIEYAFTKMA</sequence>
<proteinExistence type="predicted"/>
<comment type="caution">
    <text evidence="1">The sequence shown here is derived from an EMBL/GenBank/DDBJ whole genome shotgun (WGS) entry which is preliminary data.</text>
</comment>
<gene>
    <name evidence="1" type="ORF">Vadar_003391</name>
</gene>
<dbReference type="Proteomes" id="UP000828048">
    <property type="component" value="Chromosome 8"/>
</dbReference>
<protein>
    <submittedName>
        <fullName evidence="1">Uncharacterized protein</fullName>
    </submittedName>
</protein>
<accession>A0ACB7YBD5</accession>
<keyword evidence="2" id="KW-1185">Reference proteome</keyword>
<dbReference type="EMBL" id="CM037158">
    <property type="protein sequence ID" value="KAH7850822.1"/>
    <property type="molecule type" value="Genomic_DNA"/>
</dbReference>